<evidence type="ECO:0000313" key="3">
    <source>
        <dbReference type="Proteomes" id="UP001596043"/>
    </source>
</evidence>
<reference evidence="3" key="1">
    <citation type="journal article" date="2019" name="Int. J. Syst. Evol. Microbiol.">
        <title>The Global Catalogue of Microorganisms (GCM) 10K type strain sequencing project: providing services to taxonomists for standard genome sequencing and annotation.</title>
        <authorList>
            <consortium name="The Broad Institute Genomics Platform"/>
            <consortium name="The Broad Institute Genome Sequencing Center for Infectious Disease"/>
            <person name="Wu L."/>
            <person name="Ma J."/>
        </authorList>
    </citation>
    <scope>NUCLEOTIDE SEQUENCE [LARGE SCALE GENOMIC DNA]</scope>
    <source>
        <strain evidence="3">YJ-61-S</strain>
    </source>
</reference>
<organism evidence="2 3">
    <name type="scientific">Dokdonia ponticola</name>
    <dbReference type="NCBI Taxonomy" id="2041041"/>
    <lineage>
        <taxon>Bacteria</taxon>
        <taxon>Pseudomonadati</taxon>
        <taxon>Bacteroidota</taxon>
        <taxon>Flavobacteriia</taxon>
        <taxon>Flavobacteriales</taxon>
        <taxon>Flavobacteriaceae</taxon>
        <taxon>Dokdonia</taxon>
    </lineage>
</organism>
<keyword evidence="1" id="KW-1133">Transmembrane helix</keyword>
<proteinExistence type="predicted"/>
<evidence type="ECO:0008006" key="4">
    <source>
        <dbReference type="Google" id="ProtNLM"/>
    </source>
</evidence>
<comment type="caution">
    <text evidence="2">The sequence shown here is derived from an EMBL/GenBank/DDBJ whole genome shotgun (WGS) entry which is preliminary data.</text>
</comment>
<evidence type="ECO:0000313" key="2">
    <source>
        <dbReference type="EMBL" id="MFC4636482.1"/>
    </source>
</evidence>
<dbReference type="RefSeq" id="WP_299213746.1">
    <property type="nucleotide sequence ID" value="NZ_JBHSFV010000020.1"/>
</dbReference>
<dbReference type="EMBL" id="JBHSFV010000020">
    <property type="protein sequence ID" value="MFC4636482.1"/>
    <property type="molecule type" value="Genomic_DNA"/>
</dbReference>
<accession>A0ABV9I237</accession>
<gene>
    <name evidence="2" type="ORF">ACFO3O_21430</name>
</gene>
<name>A0ABV9I237_9FLAO</name>
<feature type="transmembrane region" description="Helical" evidence="1">
    <location>
        <begin position="6"/>
        <end position="27"/>
    </location>
</feature>
<keyword evidence="1" id="KW-0812">Transmembrane</keyword>
<protein>
    <recommendedName>
        <fullName evidence="4">Cyclic lactone autoinducer peptide</fullName>
    </recommendedName>
</protein>
<sequence>MNDKKGNTFLNAIFGLFMIASIVKVSMDVCEKFKKRNDGLKKE</sequence>
<keyword evidence="3" id="KW-1185">Reference proteome</keyword>
<evidence type="ECO:0000256" key="1">
    <source>
        <dbReference type="SAM" id="Phobius"/>
    </source>
</evidence>
<dbReference type="Proteomes" id="UP001596043">
    <property type="component" value="Unassembled WGS sequence"/>
</dbReference>
<keyword evidence="1" id="KW-0472">Membrane</keyword>